<keyword evidence="3" id="KW-1185">Reference proteome</keyword>
<accession>A0A6V8LLL8</accession>
<dbReference type="Pfam" id="PF01593">
    <property type="entry name" value="Amino_oxidase"/>
    <property type="match status" value="1"/>
</dbReference>
<evidence type="ECO:0000313" key="3">
    <source>
        <dbReference type="Proteomes" id="UP000482960"/>
    </source>
</evidence>
<dbReference type="InterPro" id="IPR002937">
    <property type="entry name" value="Amino_oxidase"/>
</dbReference>
<gene>
    <name evidence="2" type="ORF">Prum_095330</name>
</gene>
<dbReference type="InterPro" id="IPR036188">
    <property type="entry name" value="FAD/NAD-bd_sf"/>
</dbReference>
<protein>
    <recommendedName>
        <fullName evidence="1">Amine oxidase domain-containing protein</fullName>
    </recommendedName>
</protein>
<dbReference type="GO" id="GO:0016491">
    <property type="term" value="F:oxidoreductase activity"/>
    <property type="evidence" value="ECO:0007669"/>
    <property type="project" value="InterPro"/>
</dbReference>
<dbReference type="AlphaFoldDB" id="A0A6V8LLL8"/>
<organism evidence="2 3">
    <name type="scientific">Phytohabitans rumicis</name>
    <dbReference type="NCBI Taxonomy" id="1076125"/>
    <lineage>
        <taxon>Bacteria</taxon>
        <taxon>Bacillati</taxon>
        <taxon>Actinomycetota</taxon>
        <taxon>Actinomycetes</taxon>
        <taxon>Micromonosporales</taxon>
        <taxon>Micromonosporaceae</taxon>
    </lineage>
</organism>
<dbReference type="Gene3D" id="3.50.50.60">
    <property type="entry name" value="FAD/NAD(P)-binding domain"/>
    <property type="match status" value="1"/>
</dbReference>
<dbReference type="EMBL" id="BLPG01000002">
    <property type="protein sequence ID" value="GFJ95891.1"/>
    <property type="molecule type" value="Genomic_DNA"/>
</dbReference>
<sequence>MKIHGERYRTELENAFSVAWRRTRYSEGGWVSWPSRTSGQYARLLEPDRNVYFAGDHLSYYIAWQAGAFESARKVVTDLHARVMAS</sequence>
<name>A0A6V8LLL8_9ACTN</name>
<evidence type="ECO:0000313" key="2">
    <source>
        <dbReference type="EMBL" id="GFJ95891.1"/>
    </source>
</evidence>
<reference evidence="2 3" key="1">
    <citation type="submission" date="2020-03" db="EMBL/GenBank/DDBJ databases">
        <title>Whole genome shotgun sequence of Phytohabitans rumicis NBRC 108638.</title>
        <authorList>
            <person name="Komaki H."/>
            <person name="Tamura T."/>
        </authorList>
    </citation>
    <scope>NUCLEOTIDE SEQUENCE [LARGE SCALE GENOMIC DNA]</scope>
    <source>
        <strain evidence="2 3">NBRC 108638</strain>
    </source>
</reference>
<dbReference type="RefSeq" id="WP_246278762.1">
    <property type="nucleotide sequence ID" value="NZ_BLPG01000002.1"/>
</dbReference>
<reference evidence="2 3" key="2">
    <citation type="submission" date="2020-03" db="EMBL/GenBank/DDBJ databases">
        <authorList>
            <person name="Ichikawa N."/>
            <person name="Kimura A."/>
            <person name="Kitahashi Y."/>
            <person name="Uohara A."/>
        </authorList>
    </citation>
    <scope>NUCLEOTIDE SEQUENCE [LARGE SCALE GENOMIC DNA]</scope>
    <source>
        <strain evidence="2 3">NBRC 108638</strain>
    </source>
</reference>
<evidence type="ECO:0000259" key="1">
    <source>
        <dbReference type="Pfam" id="PF01593"/>
    </source>
</evidence>
<proteinExistence type="predicted"/>
<dbReference type="Gene3D" id="3.90.660.10">
    <property type="match status" value="1"/>
</dbReference>
<feature type="domain" description="Amine oxidase" evidence="1">
    <location>
        <begin position="17"/>
        <end position="79"/>
    </location>
</feature>
<comment type="caution">
    <text evidence="2">The sequence shown here is derived from an EMBL/GenBank/DDBJ whole genome shotgun (WGS) entry which is preliminary data.</text>
</comment>
<dbReference type="Proteomes" id="UP000482960">
    <property type="component" value="Unassembled WGS sequence"/>
</dbReference>